<protein>
    <submittedName>
        <fullName evidence="1">Uncharacterized protein</fullName>
    </submittedName>
</protein>
<sequence>MWRPAMSSPVAFAGARSASVSSPERILSRSVPSFQAAVRRAEMAAEAAEAATA</sequence>
<reference evidence="1 2" key="1">
    <citation type="submission" date="2016-08" db="EMBL/GenBank/DDBJ databases">
        <title>Genome sequence of Clavibacter michiganensis subsp. michiganensis strain CASJ007.</title>
        <authorList>
            <person name="Thapa S.P."/>
            <person name="Coaker G."/>
        </authorList>
    </citation>
    <scope>NUCLEOTIDE SEQUENCE [LARGE SCALE GENOMIC DNA]</scope>
    <source>
        <strain evidence="1">CASJ007</strain>
    </source>
</reference>
<organism evidence="1 2">
    <name type="scientific">Clavibacter michiganensis subsp. michiganensis</name>
    <dbReference type="NCBI Taxonomy" id="33013"/>
    <lineage>
        <taxon>Bacteria</taxon>
        <taxon>Bacillati</taxon>
        <taxon>Actinomycetota</taxon>
        <taxon>Actinomycetes</taxon>
        <taxon>Micrococcales</taxon>
        <taxon>Microbacteriaceae</taxon>
        <taxon>Clavibacter</taxon>
    </lineage>
</organism>
<dbReference type="Proteomes" id="UP000195062">
    <property type="component" value="Unassembled WGS sequence"/>
</dbReference>
<accession>A0A251XIK4</accession>
<keyword evidence="2" id="KW-1185">Reference proteome</keyword>
<dbReference type="AlphaFoldDB" id="A0A251XIK4"/>
<comment type="caution">
    <text evidence="1">The sequence shown here is derived from an EMBL/GenBank/DDBJ whole genome shotgun (WGS) entry which is preliminary data.</text>
</comment>
<evidence type="ECO:0000313" key="1">
    <source>
        <dbReference type="EMBL" id="OUE03322.1"/>
    </source>
</evidence>
<gene>
    <name evidence="1" type="ORF">CMMCAS07_00135</name>
</gene>
<name>A0A251XIK4_CLAMM</name>
<dbReference type="EMBL" id="MDHH01000001">
    <property type="protein sequence ID" value="OUE03322.1"/>
    <property type="molecule type" value="Genomic_DNA"/>
</dbReference>
<evidence type="ECO:0000313" key="2">
    <source>
        <dbReference type="Proteomes" id="UP000195062"/>
    </source>
</evidence>
<proteinExistence type="predicted"/>